<sequence length="71" mass="7885">MEGFGGDIPFENFTDDIIPLLDLSDSDSYLMPDVCKTVAVRLRQLIHNWPDDIDKKCSLSGRRNGVSASAK</sequence>
<dbReference type="EMBL" id="CABWLH010000009">
    <property type="protein sequence ID" value="VXB55472.1"/>
    <property type="molecule type" value="Genomic_DNA"/>
</dbReference>
<evidence type="ECO:0000313" key="2">
    <source>
        <dbReference type="Proteomes" id="UP000433089"/>
    </source>
</evidence>
<reference evidence="1 2" key="1">
    <citation type="submission" date="2019-10" db="EMBL/GenBank/DDBJ databases">
        <authorList>
            <person name="Karimi E."/>
        </authorList>
    </citation>
    <scope>NUCLEOTIDE SEQUENCE [LARGE SCALE GENOMIC DNA]</scope>
    <source>
        <strain evidence="1">Bacillus sp. 348</strain>
    </source>
</reference>
<dbReference type="AlphaFoldDB" id="A0A653RJ06"/>
<accession>A0A653RJ06</accession>
<protein>
    <submittedName>
        <fullName evidence="1">Uncharacterized protein</fullName>
    </submittedName>
</protein>
<dbReference type="Proteomes" id="UP000433089">
    <property type="component" value="Unassembled WGS sequence"/>
</dbReference>
<organism evidence="1 2">
    <name type="scientific">Bacillus altitudinis</name>
    <dbReference type="NCBI Taxonomy" id="293387"/>
    <lineage>
        <taxon>Bacteria</taxon>
        <taxon>Bacillati</taxon>
        <taxon>Bacillota</taxon>
        <taxon>Bacilli</taxon>
        <taxon>Bacillales</taxon>
        <taxon>Bacillaceae</taxon>
        <taxon>Bacillus</taxon>
    </lineage>
</organism>
<name>A0A653RJ06_BACAB</name>
<proteinExistence type="predicted"/>
<evidence type="ECO:0000313" key="1">
    <source>
        <dbReference type="EMBL" id="VXB55472.1"/>
    </source>
</evidence>
<gene>
    <name evidence="1" type="ORF">BACI348_40992</name>
</gene>